<proteinExistence type="inferred from homology"/>
<comment type="similarity">
    <text evidence="5">Belongs to the protein N5-glutamine methyltransferase family. PrmC subfamily.</text>
</comment>
<dbReference type="Proteomes" id="UP001589793">
    <property type="component" value="Unassembled WGS sequence"/>
</dbReference>
<feature type="binding site" evidence="5">
    <location>
        <position position="158"/>
    </location>
    <ligand>
        <name>S-adenosyl-L-methionine</name>
        <dbReference type="ChEBI" id="CHEBI:59789"/>
    </ligand>
</feature>
<name>A0ABV6RA38_9MICO</name>
<comment type="catalytic activity">
    <reaction evidence="4 5">
        <text>L-glutaminyl-[peptide chain release factor] + S-adenosyl-L-methionine = N(5)-methyl-L-glutaminyl-[peptide chain release factor] + S-adenosyl-L-homocysteine + H(+)</text>
        <dbReference type="Rhea" id="RHEA:42896"/>
        <dbReference type="Rhea" id="RHEA-COMP:10271"/>
        <dbReference type="Rhea" id="RHEA-COMP:10272"/>
        <dbReference type="ChEBI" id="CHEBI:15378"/>
        <dbReference type="ChEBI" id="CHEBI:30011"/>
        <dbReference type="ChEBI" id="CHEBI:57856"/>
        <dbReference type="ChEBI" id="CHEBI:59789"/>
        <dbReference type="ChEBI" id="CHEBI:61891"/>
        <dbReference type="EC" id="2.1.1.297"/>
    </reaction>
</comment>
<accession>A0ABV6RA38</accession>
<dbReference type="PROSITE" id="PS00092">
    <property type="entry name" value="N6_MTASE"/>
    <property type="match status" value="1"/>
</dbReference>
<evidence type="ECO:0000313" key="8">
    <source>
        <dbReference type="EMBL" id="MFC0673419.1"/>
    </source>
</evidence>
<dbReference type="InterPro" id="IPR019874">
    <property type="entry name" value="RF_methyltr_PrmC"/>
</dbReference>
<dbReference type="NCBIfam" id="TIGR00536">
    <property type="entry name" value="hemK_fam"/>
    <property type="match status" value="1"/>
</dbReference>
<evidence type="ECO:0000256" key="2">
    <source>
        <dbReference type="ARBA" id="ARBA00022679"/>
    </source>
</evidence>
<sequence length="313" mass="33494">MSTPEQARPADRRDLGTGPLLRAALGRVSQRLALAGVPSPSVDARALLSRAAGDPAHLLLVEELPEGFEAVLEQLVRRREAREPLQLILGTAPFRRLELEVLAGVFIPRPETELMVDILLDHARTAEVAQVIDLCTGSGAIAAAVLDEMPRVRVLALERDPRAAGLARCNLAAVDPARGEVREGDVRTAALPGPVDAVLSNPPYIPAGQVPREEEVLRHDPELALYGGGEDGLEIPRAVLDRAADLLRPGGLLVMEHADVQGPATRELAHASGSFVRVRTQRDLTGRDRFLVAVRGRDGSAGDGSSRDERMSA</sequence>
<dbReference type="InterPro" id="IPR002052">
    <property type="entry name" value="DNA_methylase_N6_adenine_CS"/>
</dbReference>
<gene>
    <name evidence="5 8" type="primary">prmC</name>
    <name evidence="8" type="ORF">ACFFF6_05545</name>
</gene>
<dbReference type="SUPFAM" id="SSF53335">
    <property type="entry name" value="S-adenosyl-L-methionine-dependent methyltransferases"/>
    <property type="match status" value="1"/>
</dbReference>
<dbReference type="GO" id="GO:0102559">
    <property type="term" value="F:peptide chain release factor N(5)-glutamine methyltransferase activity"/>
    <property type="evidence" value="ECO:0007669"/>
    <property type="project" value="UniProtKB-EC"/>
</dbReference>
<dbReference type="PANTHER" id="PTHR18895">
    <property type="entry name" value="HEMK METHYLTRANSFERASE"/>
    <property type="match status" value="1"/>
</dbReference>
<dbReference type="EMBL" id="JBHLSV010000005">
    <property type="protein sequence ID" value="MFC0673419.1"/>
    <property type="molecule type" value="Genomic_DNA"/>
</dbReference>
<dbReference type="InterPro" id="IPR007848">
    <property type="entry name" value="Small_mtfrase_dom"/>
</dbReference>
<dbReference type="InterPro" id="IPR050320">
    <property type="entry name" value="N5-glutamine_MTase"/>
</dbReference>
<feature type="binding site" evidence="5">
    <location>
        <position position="201"/>
    </location>
    <ligand>
        <name>S-adenosyl-L-methionine</name>
        <dbReference type="ChEBI" id="CHEBI:59789"/>
    </ligand>
</feature>
<feature type="binding site" evidence="5">
    <location>
        <begin position="201"/>
        <end position="204"/>
    </location>
    <ligand>
        <name>substrate</name>
    </ligand>
</feature>
<keyword evidence="3 5" id="KW-0949">S-adenosyl-L-methionine</keyword>
<dbReference type="Pfam" id="PF05175">
    <property type="entry name" value="MTS"/>
    <property type="match status" value="1"/>
</dbReference>
<feature type="domain" description="Release factor glutamine methyltransferase N-terminal" evidence="7">
    <location>
        <begin position="24"/>
        <end position="90"/>
    </location>
</feature>
<evidence type="ECO:0000313" key="9">
    <source>
        <dbReference type="Proteomes" id="UP001589793"/>
    </source>
</evidence>
<evidence type="ECO:0000256" key="1">
    <source>
        <dbReference type="ARBA" id="ARBA00022603"/>
    </source>
</evidence>
<evidence type="ECO:0000256" key="4">
    <source>
        <dbReference type="ARBA" id="ARBA00048391"/>
    </source>
</evidence>
<comment type="caution">
    <text evidence="5">Lacks conserved residue(s) required for the propagation of feature annotation.</text>
</comment>
<dbReference type="InterPro" id="IPR004556">
    <property type="entry name" value="HemK-like"/>
</dbReference>
<evidence type="ECO:0000256" key="5">
    <source>
        <dbReference type="HAMAP-Rule" id="MF_02126"/>
    </source>
</evidence>
<evidence type="ECO:0000259" key="7">
    <source>
        <dbReference type="Pfam" id="PF17827"/>
    </source>
</evidence>
<dbReference type="GO" id="GO:0032259">
    <property type="term" value="P:methylation"/>
    <property type="evidence" value="ECO:0007669"/>
    <property type="project" value="UniProtKB-KW"/>
</dbReference>
<dbReference type="RefSeq" id="WP_376978972.1">
    <property type="nucleotide sequence ID" value="NZ_JBHLSV010000005.1"/>
</dbReference>
<keyword evidence="9" id="KW-1185">Reference proteome</keyword>
<evidence type="ECO:0000259" key="6">
    <source>
        <dbReference type="Pfam" id="PF05175"/>
    </source>
</evidence>
<dbReference type="CDD" id="cd02440">
    <property type="entry name" value="AdoMet_MTases"/>
    <property type="match status" value="1"/>
</dbReference>
<dbReference type="InterPro" id="IPR040758">
    <property type="entry name" value="PrmC_N"/>
</dbReference>
<dbReference type="NCBIfam" id="TIGR03534">
    <property type="entry name" value="RF_mod_PrmC"/>
    <property type="match status" value="1"/>
</dbReference>
<organism evidence="8 9">
    <name type="scientific">Brachybacterium hainanense</name>
    <dbReference type="NCBI Taxonomy" id="1541174"/>
    <lineage>
        <taxon>Bacteria</taxon>
        <taxon>Bacillati</taxon>
        <taxon>Actinomycetota</taxon>
        <taxon>Actinomycetes</taxon>
        <taxon>Micrococcales</taxon>
        <taxon>Dermabacteraceae</taxon>
        <taxon>Brachybacterium</taxon>
    </lineage>
</organism>
<keyword evidence="2 5" id="KW-0808">Transferase</keyword>
<dbReference type="Gene3D" id="1.10.8.10">
    <property type="entry name" value="DNA helicase RuvA subunit, C-terminal domain"/>
    <property type="match status" value="1"/>
</dbReference>
<dbReference type="Gene3D" id="3.40.50.150">
    <property type="entry name" value="Vaccinia Virus protein VP39"/>
    <property type="match status" value="1"/>
</dbReference>
<dbReference type="HAMAP" id="MF_02126">
    <property type="entry name" value="RF_methyltr_PrmC"/>
    <property type="match status" value="1"/>
</dbReference>
<comment type="function">
    <text evidence="5">Methylates the class 1 translation termination release factors RF1/PrfA and RF2/PrfB on the glutamine residue of the universally conserved GGQ motif.</text>
</comment>
<reference evidence="8 9" key="1">
    <citation type="submission" date="2024-09" db="EMBL/GenBank/DDBJ databases">
        <authorList>
            <person name="Sun Q."/>
            <person name="Mori K."/>
        </authorList>
    </citation>
    <scope>NUCLEOTIDE SEQUENCE [LARGE SCALE GENOMIC DNA]</scope>
    <source>
        <strain evidence="8 9">CICC 10874</strain>
    </source>
</reference>
<evidence type="ECO:0000256" key="3">
    <source>
        <dbReference type="ARBA" id="ARBA00022691"/>
    </source>
</evidence>
<dbReference type="EC" id="2.1.1.297" evidence="5"/>
<feature type="domain" description="Methyltransferase small" evidence="6">
    <location>
        <begin position="114"/>
        <end position="205"/>
    </location>
</feature>
<dbReference type="PANTHER" id="PTHR18895:SF74">
    <property type="entry name" value="MTRF1L RELEASE FACTOR GLUTAMINE METHYLTRANSFERASE"/>
    <property type="match status" value="1"/>
</dbReference>
<comment type="caution">
    <text evidence="8">The sequence shown here is derived from an EMBL/GenBank/DDBJ whole genome shotgun (WGS) entry which is preliminary data.</text>
</comment>
<keyword evidence="1 5" id="KW-0489">Methyltransferase</keyword>
<dbReference type="InterPro" id="IPR029063">
    <property type="entry name" value="SAM-dependent_MTases_sf"/>
</dbReference>
<dbReference type="Pfam" id="PF17827">
    <property type="entry name" value="PrmC_N"/>
    <property type="match status" value="1"/>
</dbReference>
<protein>
    <recommendedName>
        <fullName evidence="5">Release factor glutamine methyltransferase</fullName>
        <shortName evidence="5">RF MTase</shortName>
        <ecNumber evidence="5">2.1.1.297</ecNumber>
    </recommendedName>
    <alternativeName>
        <fullName evidence="5">N5-glutamine methyltransferase PrmC</fullName>
    </alternativeName>
    <alternativeName>
        <fullName evidence="5">Protein-(glutamine-N5) MTase PrmC</fullName>
    </alternativeName>
    <alternativeName>
        <fullName evidence="5">Protein-glutamine N-methyltransferase PrmC</fullName>
    </alternativeName>
</protein>